<protein>
    <recommendedName>
        <fullName evidence="4">DUF4493 domain-containing protein</fullName>
    </recommendedName>
</protein>
<reference evidence="2 3" key="1">
    <citation type="submission" date="2019-07" db="EMBL/GenBank/DDBJ databases">
        <title>Gramella aestuarii sp. nov., isolated from a tidal flat, and emended description of Gramella echinicola.</title>
        <authorList>
            <person name="Liu L."/>
        </authorList>
    </citation>
    <scope>NUCLEOTIDE SEQUENCE [LARGE SCALE GENOMIC DNA]</scope>
    <source>
        <strain evidence="2 3">BS12</strain>
    </source>
</reference>
<evidence type="ECO:0000256" key="1">
    <source>
        <dbReference type="SAM" id="SignalP"/>
    </source>
</evidence>
<organism evidence="2 3">
    <name type="scientific">Christiangramia aestuarii</name>
    <dbReference type="NCBI Taxonomy" id="1028746"/>
    <lineage>
        <taxon>Bacteria</taxon>
        <taxon>Pseudomonadati</taxon>
        <taxon>Bacteroidota</taxon>
        <taxon>Flavobacteriia</taxon>
        <taxon>Flavobacteriales</taxon>
        <taxon>Flavobacteriaceae</taxon>
        <taxon>Christiangramia</taxon>
    </lineage>
</organism>
<dbReference type="PROSITE" id="PS51257">
    <property type="entry name" value="PROKAR_LIPOPROTEIN"/>
    <property type="match status" value="1"/>
</dbReference>
<comment type="caution">
    <text evidence="2">The sequence shown here is derived from an EMBL/GenBank/DDBJ whole genome shotgun (WGS) entry which is preliminary data.</text>
</comment>
<dbReference type="RefSeq" id="WP_156275340.1">
    <property type="nucleotide sequence ID" value="NZ_BAABGI010000001.1"/>
</dbReference>
<feature type="chain" id="PRO_5029641381" description="DUF4493 domain-containing protein" evidence="1">
    <location>
        <begin position="22"/>
        <end position="537"/>
    </location>
</feature>
<feature type="signal peptide" evidence="1">
    <location>
        <begin position="1"/>
        <end position="21"/>
    </location>
</feature>
<evidence type="ECO:0008006" key="4">
    <source>
        <dbReference type="Google" id="ProtNLM"/>
    </source>
</evidence>
<dbReference type="AlphaFoldDB" id="A0A7K1LNI2"/>
<name>A0A7K1LNI2_9FLAO</name>
<dbReference type="OrthoDB" id="972683at2"/>
<proteinExistence type="predicted"/>
<dbReference type="EMBL" id="VJVW01000002">
    <property type="protein sequence ID" value="MUP42303.1"/>
    <property type="molecule type" value="Genomic_DNA"/>
</dbReference>
<keyword evidence="1" id="KW-0732">Signal</keyword>
<keyword evidence="3" id="KW-1185">Reference proteome</keyword>
<accession>A0A7K1LNI2</accession>
<gene>
    <name evidence="2" type="ORF">FLP08_06945</name>
</gene>
<dbReference type="Proteomes" id="UP000460416">
    <property type="component" value="Unassembled WGS sequence"/>
</dbReference>
<evidence type="ECO:0000313" key="2">
    <source>
        <dbReference type="EMBL" id="MUP42303.1"/>
    </source>
</evidence>
<sequence length="537" mass="60999">MMKTFRSWHICVLMFALLITACSKDENEPLKQNETDELIDLSLNINILDVARNSESRQQVIELPDCSEAAPFYIEIIMKQGDREVVGTADTPFRLDLAPGQMFTKYDPAMAMPAGLYFLDHCAVFDEAGNLLCLAPKADSPMGPMSDAPMPMSINLRAGSKPFPDVPVLCFDNRDVNEYGYAFFDIVPTRIQNFCFFANYCSDTGKHYPARYSLDLSVEGVNIYSNEISTTGQYDTDGYFADPVCVDIPILSKYEEDEEYIDYTLTLLPWDDVYGFEEEMVITGSLSREDIEEFLTDDGNIEYKHIFFNCEDEEDIPLPDFEAASFSNPTNITNPFYGPRQQFEYLYEGYELEDGEMPDEPSEVIFVERRLETKEILGINTVIQRDYVSEDGVINEDTDDWLAQDDDGNLWYMGELSKNYDEDGNFIGTEGSWEAGVDGALPGYWLPADPYVGQRYYQEFYEGEAEDWAEVIALDATVELEIGSFSNVLVTKDVNPFEPGVYELKYYAPGTGFIKEEKYEDGELVEVVFLTGIIVID</sequence>
<evidence type="ECO:0000313" key="3">
    <source>
        <dbReference type="Proteomes" id="UP000460416"/>
    </source>
</evidence>